<keyword evidence="1" id="KW-0472">Membrane</keyword>
<reference evidence="2 3" key="1">
    <citation type="submission" date="2023-01" db="EMBL/GenBank/DDBJ databases">
        <title>Vibrio sp. KJ40-1 sp.nov, isolated from marine algae.</title>
        <authorList>
            <person name="Butt M."/>
            <person name="Kim J.M.J."/>
            <person name="Jeon C.O.C."/>
        </authorList>
    </citation>
    <scope>NUCLEOTIDE SEQUENCE [LARGE SCALE GENOMIC DNA]</scope>
    <source>
        <strain evidence="2 3">KJ40-1</strain>
    </source>
</reference>
<protein>
    <recommendedName>
        <fullName evidence="4">YnhF family membrane protein</fullName>
    </recommendedName>
</protein>
<feature type="transmembrane region" description="Helical" evidence="1">
    <location>
        <begin position="25"/>
        <end position="47"/>
    </location>
</feature>
<dbReference type="EMBL" id="JAQLOI010000003">
    <property type="protein sequence ID" value="MDB1125530.1"/>
    <property type="molecule type" value="Genomic_DNA"/>
</dbReference>
<accession>A0ABT4YVP5</accession>
<evidence type="ECO:0000313" key="3">
    <source>
        <dbReference type="Proteomes" id="UP001210678"/>
    </source>
</evidence>
<gene>
    <name evidence="2" type="ORF">PGX00_18445</name>
</gene>
<keyword evidence="1" id="KW-1133">Transmembrane helix</keyword>
<keyword evidence="3" id="KW-1185">Reference proteome</keyword>
<keyword evidence="1" id="KW-0812">Transmembrane</keyword>
<dbReference type="RefSeq" id="WP_272139331.1">
    <property type="nucleotide sequence ID" value="NZ_JAQLOI010000003.1"/>
</dbReference>
<evidence type="ECO:0008006" key="4">
    <source>
        <dbReference type="Google" id="ProtNLM"/>
    </source>
</evidence>
<name>A0ABT4YVP5_9VIBR</name>
<dbReference type="Proteomes" id="UP001210678">
    <property type="component" value="Unassembled WGS sequence"/>
</dbReference>
<sequence>MSSILTSQIETPKVNEKTTSVLREIATIATMFSVTATIVLLTSLTWIA</sequence>
<evidence type="ECO:0000313" key="2">
    <source>
        <dbReference type="EMBL" id="MDB1125530.1"/>
    </source>
</evidence>
<proteinExistence type="predicted"/>
<comment type="caution">
    <text evidence="2">The sequence shown here is derived from an EMBL/GenBank/DDBJ whole genome shotgun (WGS) entry which is preliminary data.</text>
</comment>
<evidence type="ECO:0000256" key="1">
    <source>
        <dbReference type="SAM" id="Phobius"/>
    </source>
</evidence>
<organism evidence="2 3">
    <name type="scientific">Vibrio algarum</name>
    <dbReference type="NCBI Taxonomy" id="3020714"/>
    <lineage>
        <taxon>Bacteria</taxon>
        <taxon>Pseudomonadati</taxon>
        <taxon>Pseudomonadota</taxon>
        <taxon>Gammaproteobacteria</taxon>
        <taxon>Vibrionales</taxon>
        <taxon>Vibrionaceae</taxon>
        <taxon>Vibrio</taxon>
    </lineage>
</organism>